<organism evidence="1 2">
    <name type="scientific">Duganella flavida</name>
    <dbReference type="NCBI Taxonomy" id="2692175"/>
    <lineage>
        <taxon>Bacteria</taxon>
        <taxon>Pseudomonadati</taxon>
        <taxon>Pseudomonadota</taxon>
        <taxon>Betaproteobacteria</taxon>
        <taxon>Burkholderiales</taxon>
        <taxon>Oxalobacteraceae</taxon>
        <taxon>Telluria group</taxon>
        <taxon>Duganella</taxon>
    </lineage>
</organism>
<keyword evidence="2" id="KW-1185">Reference proteome</keyword>
<dbReference type="EMBL" id="WWCN01000021">
    <property type="protein sequence ID" value="MYM25975.1"/>
    <property type="molecule type" value="Genomic_DNA"/>
</dbReference>
<dbReference type="Gene3D" id="1.10.238.160">
    <property type="match status" value="1"/>
</dbReference>
<accession>A0A6L8KFU3</accession>
<dbReference type="RefSeq" id="WP_161009419.1">
    <property type="nucleotide sequence ID" value="NZ_WWCN01000021.1"/>
</dbReference>
<dbReference type="Proteomes" id="UP000479335">
    <property type="component" value="Unassembled WGS sequence"/>
</dbReference>
<dbReference type="InterPro" id="IPR010260">
    <property type="entry name" value="AlpA"/>
</dbReference>
<comment type="caution">
    <text evidence="1">The sequence shown here is derived from an EMBL/GenBank/DDBJ whole genome shotgun (WGS) entry which is preliminary data.</text>
</comment>
<proteinExistence type="predicted"/>
<evidence type="ECO:0000313" key="1">
    <source>
        <dbReference type="EMBL" id="MYM25975.1"/>
    </source>
</evidence>
<name>A0A6L8KFU3_9BURK</name>
<protein>
    <submittedName>
        <fullName evidence="1">AlpA family phage regulatory protein</fullName>
    </submittedName>
</protein>
<dbReference type="Pfam" id="PF05930">
    <property type="entry name" value="Phage_AlpA"/>
    <property type="match status" value="1"/>
</dbReference>
<evidence type="ECO:0000313" key="2">
    <source>
        <dbReference type="Proteomes" id="UP000479335"/>
    </source>
</evidence>
<dbReference type="AlphaFoldDB" id="A0A6L8KFU3"/>
<gene>
    <name evidence="1" type="ORF">GTP46_25425</name>
</gene>
<reference evidence="1 2" key="1">
    <citation type="submission" date="2019-12" db="EMBL/GenBank/DDBJ databases">
        <title>Novel species isolated from a subtropical stream in China.</title>
        <authorList>
            <person name="Lu H."/>
        </authorList>
    </citation>
    <scope>NUCLEOTIDE SEQUENCE [LARGE SCALE GENOMIC DNA]</scope>
    <source>
        <strain evidence="1 2">FT135W</strain>
    </source>
</reference>
<sequence>MVERRTTTRRATDLAQIKMLHLGEVMQMCAIGRTSVYDGVNRGDFPSPVQLLTRAPRWVNHDIQRWLALHISASRRD</sequence>